<dbReference type="SUPFAM" id="SSF81383">
    <property type="entry name" value="F-box domain"/>
    <property type="match status" value="1"/>
</dbReference>
<comment type="caution">
    <text evidence="2">The sequence shown here is derived from an EMBL/GenBank/DDBJ whole genome shotgun (WGS) entry which is preliminary data.</text>
</comment>
<name>A0A168C6D8_9EURO</name>
<evidence type="ECO:0000259" key="1">
    <source>
        <dbReference type="PROSITE" id="PS50181"/>
    </source>
</evidence>
<dbReference type="InterPro" id="IPR036047">
    <property type="entry name" value="F-box-like_dom_sf"/>
</dbReference>
<keyword evidence="3" id="KW-1185">Reference proteome</keyword>
<dbReference type="Pfam" id="PF12937">
    <property type="entry name" value="F-box-like"/>
    <property type="match status" value="1"/>
</dbReference>
<dbReference type="VEuPathDB" id="FungiDB:AAP_00970"/>
<accession>A0A168C6D8</accession>
<dbReference type="AlphaFoldDB" id="A0A168C6D8"/>
<dbReference type="CDD" id="cd09917">
    <property type="entry name" value="F-box_SF"/>
    <property type="match status" value="1"/>
</dbReference>
<feature type="domain" description="F-box" evidence="1">
    <location>
        <begin position="1"/>
        <end position="47"/>
    </location>
</feature>
<reference evidence="2 3" key="1">
    <citation type="journal article" date="2016" name="Genome Biol. Evol.">
        <title>Divergent and convergent evolution of fungal pathogenicity.</title>
        <authorList>
            <person name="Shang Y."/>
            <person name="Xiao G."/>
            <person name="Zheng P."/>
            <person name="Cen K."/>
            <person name="Zhan S."/>
            <person name="Wang C."/>
        </authorList>
    </citation>
    <scope>NUCLEOTIDE SEQUENCE [LARGE SCALE GENOMIC DNA]</scope>
    <source>
        <strain evidence="2 3">ARSEF 7405</strain>
    </source>
</reference>
<sequence length="434" mass="51882">MSIYKLPLDILFHIVTLSDHIADVLNLSQSCRRFYAAVNTRYKWSVLFRIAEREYGPMNDLLRLLVPNSYDKVPERPPLSLDLLRQIVHIGFVARKWEEIYALRKWRVNGIFRRYLYKHERFKCRRAVYRLWLYAQLHYHSDYPWTRKDDPAVVDKRADFLEQWSAEEIIEMEDLRLLMRDVLRTNLFANSDSYLKERIDVDKEMKYTRNALKFLFSQDGFHEVRGDPSPDIRWTLQSKAFLSRMSAVTDYRVLEPGSIWSRDEYVYDYTTGKASRWFATPNNLYTAYFNPAHWILGGLDAHGDEGANYTLLQNMMKLTPAQIIFLREYAYDKNLFLKYLASLDTWFFCNEETFTDTFDFVMNDIEFPGDEFTLIYQGRKGIATAMPDAQQAQQHRTFRVRDLICECEDHKLLRSKYWYGVKLESRDFGYRPIY</sequence>
<proteinExistence type="predicted"/>
<organism evidence="2 3">
    <name type="scientific">Ascosphaera apis ARSEF 7405</name>
    <dbReference type="NCBI Taxonomy" id="392613"/>
    <lineage>
        <taxon>Eukaryota</taxon>
        <taxon>Fungi</taxon>
        <taxon>Dikarya</taxon>
        <taxon>Ascomycota</taxon>
        <taxon>Pezizomycotina</taxon>
        <taxon>Eurotiomycetes</taxon>
        <taxon>Eurotiomycetidae</taxon>
        <taxon>Onygenales</taxon>
        <taxon>Ascosphaeraceae</taxon>
        <taxon>Ascosphaera</taxon>
    </lineage>
</organism>
<evidence type="ECO:0000313" key="2">
    <source>
        <dbReference type="EMBL" id="KZZ96197.1"/>
    </source>
</evidence>
<protein>
    <submittedName>
        <fullName evidence="2">F-box protein</fullName>
    </submittedName>
</protein>
<dbReference type="InterPro" id="IPR001810">
    <property type="entry name" value="F-box_dom"/>
</dbReference>
<dbReference type="Proteomes" id="UP000242877">
    <property type="component" value="Unassembled WGS sequence"/>
</dbReference>
<dbReference type="OrthoDB" id="1638493at2759"/>
<evidence type="ECO:0000313" key="3">
    <source>
        <dbReference type="Proteomes" id="UP000242877"/>
    </source>
</evidence>
<gene>
    <name evidence="2" type="ORF">AAP_00970</name>
</gene>
<dbReference type="EMBL" id="AZGZ01000003">
    <property type="protein sequence ID" value="KZZ96197.1"/>
    <property type="molecule type" value="Genomic_DNA"/>
</dbReference>
<dbReference type="PROSITE" id="PS50181">
    <property type="entry name" value="FBOX"/>
    <property type="match status" value="1"/>
</dbReference>